<dbReference type="PANTHER" id="PTHR13333">
    <property type="entry name" value="M-AAA PROTEASE-INTERACTING PROTEIN 1, MITOCHONDRIAL"/>
    <property type="match status" value="1"/>
</dbReference>
<protein>
    <submittedName>
        <fullName evidence="2">M-AAA protease-interacting protein 1, mitochondrial</fullName>
    </submittedName>
</protein>
<dbReference type="OrthoDB" id="7249367at2759"/>
<dbReference type="Proteomes" id="UP000504635">
    <property type="component" value="Unplaced"/>
</dbReference>
<dbReference type="GeneID" id="115880744"/>
<gene>
    <name evidence="2" type="primary">LOC115880744</name>
</gene>
<proteinExistence type="predicted"/>
<dbReference type="KEGG" id="soy:115880744"/>
<keyword evidence="2" id="KW-0378">Hydrolase</keyword>
<evidence type="ECO:0000313" key="2">
    <source>
        <dbReference type="RefSeq" id="XP_030753883.1"/>
    </source>
</evidence>
<keyword evidence="2" id="KW-0645">Protease</keyword>
<dbReference type="PANTHER" id="PTHR13333:SF5">
    <property type="entry name" value="M-AAA PROTEASE-INTERACTING PROTEIN 1, MITOCHONDRIAL"/>
    <property type="match status" value="1"/>
</dbReference>
<reference evidence="2" key="1">
    <citation type="submission" date="2025-08" db="UniProtKB">
        <authorList>
            <consortium name="RefSeq"/>
        </authorList>
    </citation>
    <scope>IDENTIFICATION</scope>
    <source>
        <tissue evidence="2">Gonads</tissue>
    </source>
</reference>
<dbReference type="GO" id="GO:0006508">
    <property type="term" value="P:proteolysis"/>
    <property type="evidence" value="ECO:0007669"/>
    <property type="project" value="UniProtKB-KW"/>
</dbReference>
<evidence type="ECO:0000313" key="1">
    <source>
        <dbReference type="Proteomes" id="UP000504635"/>
    </source>
</evidence>
<name>A0A6J2XQU4_SITOR</name>
<organism evidence="1 2">
    <name type="scientific">Sitophilus oryzae</name>
    <name type="common">Rice weevil</name>
    <name type="synonym">Curculio oryzae</name>
    <dbReference type="NCBI Taxonomy" id="7048"/>
    <lineage>
        <taxon>Eukaryota</taxon>
        <taxon>Metazoa</taxon>
        <taxon>Ecdysozoa</taxon>
        <taxon>Arthropoda</taxon>
        <taxon>Hexapoda</taxon>
        <taxon>Insecta</taxon>
        <taxon>Pterygota</taxon>
        <taxon>Neoptera</taxon>
        <taxon>Endopterygota</taxon>
        <taxon>Coleoptera</taxon>
        <taxon>Polyphaga</taxon>
        <taxon>Cucujiformia</taxon>
        <taxon>Curculionidae</taxon>
        <taxon>Dryophthorinae</taxon>
        <taxon>Sitophilus</taxon>
    </lineage>
</organism>
<accession>A0A6J2XQU4</accession>
<sequence length="269" mass="30766">MNINLIKVVQNLKNCNKFINKYVSYNKLCNLKCIRHSSSLTSLTTCRKSIKNGNIPNLSTERCYCENKSPENKLPPLMNISHIVWPSIFKSFRNLLLTTFIIKPYFDPEFKINDFVNGSKKAVEVVSHKLVESSLEDLNGLVTEDIIPDLQKALSLMSVSQRELLAIKMEDIYFAFPYQIGVIFNDDKGSENQKRFVEITMVYHTLKGLAAMKSSGEEPPLNAGSLPEYQGRISISNYRFIKEFTKGVDSDWTVNLLNHFRPIDDINNL</sequence>
<dbReference type="InParanoid" id="A0A6J2XQU4"/>
<dbReference type="GO" id="GO:0032979">
    <property type="term" value="P:protein insertion into mitochondrial inner membrane from matrix"/>
    <property type="evidence" value="ECO:0007669"/>
    <property type="project" value="TreeGrafter"/>
</dbReference>
<keyword evidence="1" id="KW-1185">Reference proteome</keyword>
<dbReference type="RefSeq" id="XP_030753883.1">
    <property type="nucleotide sequence ID" value="XM_030898023.1"/>
</dbReference>
<dbReference type="GO" id="GO:0008233">
    <property type="term" value="F:peptidase activity"/>
    <property type="evidence" value="ECO:0007669"/>
    <property type="project" value="UniProtKB-KW"/>
</dbReference>
<dbReference type="AlphaFoldDB" id="A0A6J2XQU4"/>
<dbReference type="GO" id="GO:0043022">
    <property type="term" value="F:ribosome binding"/>
    <property type="evidence" value="ECO:0007669"/>
    <property type="project" value="TreeGrafter"/>
</dbReference>
<dbReference type="FunCoup" id="A0A6J2XQU4">
    <property type="interactions" value="1074"/>
</dbReference>
<dbReference type="GO" id="GO:0005743">
    <property type="term" value="C:mitochondrial inner membrane"/>
    <property type="evidence" value="ECO:0007669"/>
    <property type="project" value="TreeGrafter"/>
</dbReference>